<evidence type="ECO:0000256" key="4">
    <source>
        <dbReference type="ARBA" id="ARBA00022691"/>
    </source>
</evidence>
<dbReference type="GO" id="GO:0009307">
    <property type="term" value="P:DNA restriction-modification system"/>
    <property type="evidence" value="ECO:0007669"/>
    <property type="project" value="UniProtKB-KW"/>
</dbReference>
<dbReference type="GO" id="GO:0008170">
    <property type="term" value="F:N-methyltransferase activity"/>
    <property type="evidence" value="ECO:0007669"/>
    <property type="project" value="InterPro"/>
</dbReference>
<dbReference type="EMBL" id="BLAY01000170">
    <property type="protein sequence ID" value="GET42584.1"/>
    <property type="molecule type" value="Genomic_DNA"/>
</dbReference>
<reference evidence="10" key="1">
    <citation type="submission" date="2019-10" db="EMBL/GenBank/DDBJ databases">
        <title>Draft genome sequece of Microseira wollei NIES-4236.</title>
        <authorList>
            <person name="Yamaguchi H."/>
            <person name="Suzuki S."/>
            <person name="Kawachi M."/>
        </authorList>
    </citation>
    <scope>NUCLEOTIDE SEQUENCE</scope>
    <source>
        <strain evidence="10">NIES-4236</strain>
    </source>
</reference>
<comment type="similarity">
    <text evidence="1">Belongs to the N(4)/N(6)-methyltransferase family. N(4) subfamily.</text>
</comment>
<accession>A0AAV3XPF2</accession>
<feature type="domain" description="DNA methylase N-4/N-6" evidence="9">
    <location>
        <begin position="37"/>
        <end position="272"/>
    </location>
</feature>
<dbReference type="GO" id="GO:0003677">
    <property type="term" value="F:DNA binding"/>
    <property type="evidence" value="ECO:0007669"/>
    <property type="project" value="UniProtKB-KW"/>
</dbReference>
<sequence>MPWLGKWSGLTEKGALWSVFQGNARSVLLDLPSNHFNCVITSPPYYWLRDYGVEEQIGQETTVEGYVNAISSVMDEVKRVLKDDGVLFLNLGDTYYSGKGESQGKDRKSSKRRFGLRAVDKSGGLGIGLRPKTIIGVPWRVAIEMTTRGWVLRSPIIWHREHCLPESVKDRPRRSYEYVFMFAKNRRYYFNRSILEKEEVEDMWTIAARPKPTNGIDTAPFPDELVQRCLDIGCPIDGIVLDPFAGGGTTLRVALQSGRSATGIDLNPEFCGYMVNILRGL</sequence>
<gene>
    <name evidence="10" type="ORF">MiSe_74020</name>
</gene>
<proteinExistence type="inferred from homology"/>
<keyword evidence="4" id="KW-0949">S-adenosyl-L-methionine</keyword>
<evidence type="ECO:0000256" key="8">
    <source>
        <dbReference type="RuleBase" id="RU362026"/>
    </source>
</evidence>
<evidence type="ECO:0000256" key="2">
    <source>
        <dbReference type="ARBA" id="ARBA00022603"/>
    </source>
</evidence>
<keyword evidence="6" id="KW-0238">DNA-binding</keyword>
<dbReference type="GO" id="GO:0015667">
    <property type="term" value="F:site-specific DNA-methyltransferase (cytosine-N4-specific) activity"/>
    <property type="evidence" value="ECO:0007669"/>
    <property type="project" value="UniProtKB-EC"/>
</dbReference>
<keyword evidence="11" id="KW-1185">Reference proteome</keyword>
<dbReference type="GO" id="GO:0032259">
    <property type="term" value="P:methylation"/>
    <property type="evidence" value="ECO:0007669"/>
    <property type="project" value="UniProtKB-KW"/>
</dbReference>
<evidence type="ECO:0000259" key="9">
    <source>
        <dbReference type="Pfam" id="PF01555"/>
    </source>
</evidence>
<name>A0AAV3XPF2_9CYAN</name>
<dbReference type="AlphaFoldDB" id="A0AAV3XPF2"/>
<comment type="caution">
    <text evidence="10">The sequence shown here is derived from an EMBL/GenBank/DDBJ whole genome shotgun (WGS) entry which is preliminary data.</text>
</comment>
<dbReference type="InterPro" id="IPR002941">
    <property type="entry name" value="DNA_methylase_N4/N6"/>
</dbReference>
<dbReference type="RefSeq" id="WP_226590359.1">
    <property type="nucleotide sequence ID" value="NZ_BLAY01000170.1"/>
</dbReference>
<dbReference type="EC" id="2.1.1.-" evidence="8"/>
<evidence type="ECO:0000256" key="1">
    <source>
        <dbReference type="ARBA" id="ARBA00010203"/>
    </source>
</evidence>
<comment type="catalytic activity">
    <reaction evidence="7">
        <text>a 2'-deoxycytidine in DNA + S-adenosyl-L-methionine = an N(4)-methyl-2'-deoxycytidine in DNA + S-adenosyl-L-homocysteine + H(+)</text>
        <dbReference type="Rhea" id="RHEA:16857"/>
        <dbReference type="Rhea" id="RHEA-COMP:11369"/>
        <dbReference type="Rhea" id="RHEA-COMP:13674"/>
        <dbReference type="ChEBI" id="CHEBI:15378"/>
        <dbReference type="ChEBI" id="CHEBI:57856"/>
        <dbReference type="ChEBI" id="CHEBI:59789"/>
        <dbReference type="ChEBI" id="CHEBI:85452"/>
        <dbReference type="ChEBI" id="CHEBI:137933"/>
        <dbReference type="EC" id="2.1.1.113"/>
    </reaction>
</comment>
<dbReference type="PRINTS" id="PR00508">
    <property type="entry name" value="S21N4MTFRASE"/>
</dbReference>
<dbReference type="Proteomes" id="UP001050975">
    <property type="component" value="Unassembled WGS sequence"/>
</dbReference>
<dbReference type="Gene3D" id="3.40.50.150">
    <property type="entry name" value="Vaccinia Virus protein VP39"/>
    <property type="match status" value="1"/>
</dbReference>
<evidence type="ECO:0000313" key="11">
    <source>
        <dbReference type="Proteomes" id="UP001050975"/>
    </source>
</evidence>
<evidence type="ECO:0000313" key="10">
    <source>
        <dbReference type="EMBL" id="GET42584.1"/>
    </source>
</evidence>
<keyword evidence="3" id="KW-0808">Transferase</keyword>
<dbReference type="InterPro" id="IPR029063">
    <property type="entry name" value="SAM-dependent_MTases_sf"/>
</dbReference>
<keyword evidence="5" id="KW-0680">Restriction system</keyword>
<dbReference type="SUPFAM" id="SSF53335">
    <property type="entry name" value="S-adenosyl-L-methionine-dependent methyltransferases"/>
    <property type="match status" value="1"/>
</dbReference>
<protein>
    <recommendedName>
        <fullName evidence="8">Methyltransferase</fullName>
        <ecNumber evidence="8">2.1.1.-</ecNumber>
    </recommendedName>
</protein>
<dbReference type="InterPro" id="IPR017985">
    <property type="entry name" value="MeTrfase_CN4_CS"/>
</dbReference>
<dbReference type="InterPro" id="IPR001091">
    <property type="entry name" value="RM_Methyltransferase"/>
</dbReference>
<organism evidence="10 11">
    <name type="scientific">Microseira wollei NIES-4236</name>
    <dbReference type="NCBI Taxonomy" id="2530354"/>
    <lineage>
        <taxon>Bacteria</taxon>
        <taxon>Bacillati</taxon>
        <taxon>Cyanobacteriota</taxon>
        <taxon>Cyanophyceae</taxon>
        <taxon>Oscillatoriophycideae</taxon>
        <taxon>Aerosakkonematales</taxon>
        <taxon>Aerosakkonemataceae</taxon>
        <taxon>Microseira</taxon>
    </lineage>
</organism>
<evidence type="ECO:0000256" key="6">
    <source>
        <dbReference type="ARBA" id="ARBA00023125"/>
    </source>
</evidence>
<evidence type="ECO:0000256" key="7">
    <source>
        <dbReference type="ARBA" id="ARBA00049120"/>
    </source>
</evidence>
<evidence type="ECO:0000256" key="5">
    <source>
        <dbReference type="ARBA" id="ARBA00022747"/>
    </source>
</evidence>
<keyword evidence="2 10" id="KW-0489">Methyltransferase</keyword>
<dbReference type="Pfam" id="PF01555">
    <property type="entry name" value="N6_N4_Mtase"/>
    <property type="match status" value="1"/>
</dbReference>
<evidence type="ECO:0000256" key="3">
    <source>
        <dbReference type="ARBA" id="ARBA00022679"/>
    </source>
</evidence>
<dbReference type="PROSITE" id="PS00093">
    <property type="entry name" value="N4_MTASE"/>
    <property type="match status" value="1"/>
</dbReference>